<dbReference type="SUPFAM" id="SSF48264">
    <property type="entry name" value="Cytochrome P450"/>
    <property type="match status" value="1"/>
</dbReference>
<dbReference type="PANTHER" id="PTHR46696">
    <property type="entry name" value="P450, PUTATIVE (EUROFUNG)-RELATED"/>
    <property type="match status" value="1"/>
</dbReference>
<dbReference type="Gene3D" id="1.10.630.10">
    <property type="entry name" value="Cytochrome P450"/>
    <property type="match status" value="1"/>
</dbReference>
<accession>A0A059VYP4</accession>
<evidence type="ECO:0000256" key="6">
    <source>
        <dbReference type="ARBA" id="ARBA00023033"/>
    </source>
</evidence>
<keyword evidence="4 7" id="KW-0560">Oxidoreductase</keyword>
<dbReference type="STRING" id="68570.DC74_184"/>
<dbReference type="GO" id="GO:0020037">
    <property type="term" value="F:heme binding"/>
    <property type="evidence" value="ECO:0007669"/>
    <property type="project" value="InterPro"/>
</dbReference>
<dbReference type="PRINTS" id="PR00359">
    <property type="entry name" value="BP450"/>
</dbReference>
<name>A0A059VYP4_STRNR</name>
<keyword evidence="3 7" id="KW-0479">Metal-binding</keyword>
<dbReference type="FunFam" id="1.10.630.10:FF:000018">
    <property type="entry name" value="Cytochrome P450 monooxygenase"/>
    <property type="match status" value="1"/>
</dbReference>
<dbReference type="PROSITE" id="PS00086">
    <property type="entry name" value="CYTOCHROME_P450"/>
    <property type="match status" value="1"/>
</dbReference>
<dbReference type="eggNOG" id="COG2124">
    <property type="taxonomic scope" value="Bacteria"/>
</dbReference>
<comment type="caution">
    <text evidence="8">The sequence shown here is derived from an EMBL/GenBank/DDBJ whole genome shotgun (WGS) entry which is preliminary data.</text>
</comment>
<sequence length="406" mass="44865">MNAKTTHGAREETVVDLAAYGAQFVENPYPVYAELRAKGPVHRVRVPGQERDFWLVVRNEEGRRILADERLSKDWRSQGVWPADALPINENMVESDPPKHTRLRALVTRAFTARRIEALAPRVHTLTADLLDAMSKAPNGRADLVAALAFPLSMTVICELLGVPDLDRQSFRQWTNEIVASSSPEATAEAVRAVNAYLTGLIEQKRAEPRDDLLSALLRTTDEEGDRLSPEEVVGMAFLLLAAGHETTVGLISNTVLALLRHPDQLALLKADFSLIGNAVEETLRYDSPTENSTYRFATEAMDFCGARFEKGDPVLVSLAAAGRDGERFEDGERFDITRSARGHLSFGHGIHYCLGAPLARLEAGVAVRALLERCPDLRLDTSEPLVYIPGMLVRGVRRLPVRWTG</sequence>
<dbReference type="PRINTS" id="PR00385">
    <property type="entry name" value="P450"/>
</dbReference>
<dbReference type="Pfam" id="PF00067">
    <property type="entry name" value="p450"/>
    <property type="match status" value="1"/>
</dbReference>
<dbReference type="GO" id="GO:0004497">
    <property type="term" value="F:monooxygenase activity"/>
    <property type="evidence" value="ECO:0007669"/>
    <property type="project" value="UniProtKB-KW"/>
</dbReference>
<evidence type="ECO:0000313" key="9">
    <source>
        <dbReference type="Proteomes" id="UP000288351"/>
    </source>
</evidence>
<keyword evidence="5 7" id="KW-0408">Iron</keyword>
<evidence type="ECO:0000256" key="5">
    <source>
        <dbReference type="ARBA" id="ARBA00023004"/>
    </source>
</evidence>
<dbReference type="GO" id="GO:0005506">
    <property type="term" value="F:iron ion binding"/>
    <property type="evidence" value="ECO:0007669"/>
    <property type="project" value="InterPro"/>
</dbReference>
<dbReference type="AlphaFoldDB" id="A0A059VYP4"/>
<dbReference type="RefSeq" id="WP_016576433.1">
    <property type="nucleotide sequence ID" value="NZ_BHXC01000006.1"/>
</dbReference>
<evidence type="ECO:0000256" key="1">
    <source>
        <dbReference type="ARBA" id="ARBA00010617"/>
    </source>
</evidence>
<dbReference type="Proteomes" id="UP000288351">
    <property type="component" value="Unassembled WGS sequence"/>
</dbReference>
<dbReference type="GO" id="GO:0016705">
    <property type="term" value="F:oxidoreductase activity, acting on paired donors, with incorporation or reduction of molecular oxygen"/>
    <property type="evidence" value="ECO:0007669"/>
    <property type="project" value="InterPro"/>
</dbReference>
<keyword evidence="6 7" id="KW-0503">Monooxygenase</keyword>
<reference evidence="8 9" key="1">
    <citation type="journal article" date="2019" name="Microbiol. Resour. Announc.">
        <title>Draft Genome Sequence of the Most Traditional epsilon-Poly-l-Lysine Producer, Streptomyces albulus NBRC14147.</title>
        <authorList>
            <person name="Yamanaka K."/>
            <person name="Hamano Y."/>
        </authorList>
    </citation>
    <scope>NUCLEOTIDE SEQUENCE [LARGE SCALE GENOMIC DNA]</scope>
    <source>
        <strain evidence="8 9">NBRC 14147</strain>
    </source>
</reference>
<evidence type="ECO:0000256" key="2">
    <source>
        <dbReference type="ARBA" id="ARBA00022617"/>
    </source>
</evidence>
<gene>
    <name evidence="8" type="ORF">SALB_00984</name>
</gene>
<organism evidence="8 9">
    <name type="scientific">Streptomyces noursei</name>
    <name type="common">Streptomyces albulus</name>
    <dbReference type="NCBI Taxonomy" id="1971"/>
    <lineage>
        <taxon>Bacteria</taxon>
        <taxon>Bacillati</taxon>
        <taxon>Actinomycetota</taxon>
        <taxon>Actinomycetes</taxon>
        <taxon>Kitasatosporales</taxon>
        <taxon>Streptomycetaceae</taxon>
        <taxon>Streptomyces</taxon>
    </lineage>
</organism>
<dbReference type="PANTHER" id="PTHR46696:SF1">
    <property type="entry name" value="CYTOCHROME P450 YJIB-RELATED"/>
    <property type="match status" value="1"/>
</dbReference>
<protein>
    <submittedName>
        <fullName evidence="8">Cytochrome P450</fullName>
    </submittedName>
</protein>
<dbReference type="InterPro" id="IPR036396">
    <property type="entry name" value="Cyt_P450_sf"/>
</dbReference>
<keyword evidence="2 7" id="KW-0349">Heme</keyword>
<dbReference type="EMBL" id="BHXC01000006">
    <property type="protein sequence ID" value="GCB88314.1"/>
    <property type="molecule type" value="Genomic_DNA"/>
</dbReference>
<dbReference type="InterPro" id="IPR017972">
    <property type="entry name" value="Cyt_P450_CS"/>
</dbReference>
<evidence type="ECO:0000313" key="8">
    <source>
        <dbReference type="EMBL" id="GCB88314.1"/>
    </source>
</evidence>
<evidence type="ECO:0000256" key="7">
    <source>
        <dbReference type="RuleBase" id="RU000461"/>
    </source>
</evidence>
<dbReference type="CDD" id="cd11029">
    <property type="entry name" value="CYP107-like"/>
    <property type="match status" value="1"/>
</dbReference>
<evidence type="ECO:0000256" key="3">
    <source>
        <dbReference type="ARBA" id="ARBA00022723"/>
    </source>
</evidence>
<evidence type="ECO:0000256" key="4">
    <source>
        <dbReference type="ARBA" id="ARBA00023002"/>
    </source>
</evidence>
<proteinExistence type="inferred from homology"/>
<dbReference type="InterPro" id="IPR002397">
    <property type="entry name" value="Cyt_P450_B"/>
</dbReference>
<comment type="similarity">
    <text evidence="1 7">Belongs to the cytochrome P450 family.</text>
</comment>
<dbReference type="InterPro" id="IPR001128">
    <property type="entry name" value="Cyt_P450"/>
</dbReference>